<evidence type="ECO:0000256" key="4">
    <source>
        <dbReference type="ARBA" id="ARBA00022989"/>
    </source>
</evidence>
<comment type="caution">
    <text evidence="7">The sequence shown here is derived from an EMBL/GenBank/DDBJ whole genome shotgun (WGS) entry which is preliminary data.</text>
</comment>
<feature type="transmembrane region" description="Helical" evidence="6">
    <location>
        <begin position="151"/>
        <end position="170"/>
    </location>
</feature>
<proteinExistence type="predicted"/>
<dbReference type="Proteomes" id="UP000578819">
    <property type="component" value="Unassembled WGS sequence"/>
</dbReference>
<dbReference type="Gene3D" id="1.20.1250.20">
    <property type="entry name" value="MFS general substrate transporter like domains"/>
    <property type="match status" value="1"/>
</dbReference>
<dbReference type="InterPro" id="IPR036259">
    <property type="entry name" value="MFS_trans_sf"/>
</dbReference>
<feature type="transmembrane region" description="Helical" evidence="6">
    <location>
        <begin position="128"/>
        <end position="145"/>
    </location>
</feature>
<evidence type="ECO:0000313" key="8">
    <source>
        <dbReference type="Proteomes" id="UP000578819"/>
    </source>
</evidence>
<evidence type="ECO:0000256" key="3">
    <source>
        <dbReference type="ARBA" id="ARBA00022692"/>
    </source>
</evidence>
<gene>
    <name evidence="7" type="ORF">FHR38_004898</name>
</gene>
<evidence type="ECO:0000256" key="6">
    <source>
        <dbReference type="SAM" id="Phobius"/>
    </source>
</evidence>
<feature type="transmembrane region" description="Helical" evidence="6">
    <location>
        <begin position="85"/>
        <end position="107"/>
    </location>
</feature>
<dbReference type="EMBL" id="JACHJW010000001">
    <property type="protein sequence ID" value="MBB4961165.1"/>
    <property type="molecule type" value="Genomic_DNA"/>
</dbReference>
<dbReference type="RefSeq" id="WP_184536808.1">
    <property type="nucleotide sequence ID" value="NZ_JACHJW010000001.1"/>
</dbReference>
<comment type="subcellular location">
    <subcellularLocation>
        <location evidence="1">Cell membrane</location>
        <topology evidence="1">Multi-pass membrane protein</topology>
    </subcellularLocation>
</comment>
<sequence length="185" mass="18975">MVRSSRRPQRLAQATRPTELIVADLSGSDRGGVTAGGIGSFLGAWFGARFSARFGYGRVLIVTLVVGNSASLGTLLVNWAGFRLLPLLCAIFVVTGIGTGIANVHAVSLRQAAIPEDLRGLVNSGYRLISWGAVPVGAAIGGVIATQAGPYAAMAIGAVGISLSTLWVALSRVPKLASIHDAAQP</sequence>
<dbReference type="PANTHER" id="PTHR23513:SF6">
    <property type="entry name" value="MAJOR FACILITATOR SUPERFAMILY ASSOCIATED DOMAIN-CONTAINING PROTEIN"/>
    <property type="match status" value="1"/>
</dbReference>
<protein>
    <submittedName>
        <fullName evidence="7">MFS family permease</fullName>
    </submittedName>
</protein>
<organism evidence="7 8">
    <name type="scientific">Micromonospora polyrhachis</name>
    <dbReference type="NCBI Taxonomy" id="1282883"/>
    <lineage>
        <taxon>Bacteria</taxon>
        <taxon>Bacillati</taxon>
        <taxon>Actinomycetota</taxon>
        <taxon>Actinomycetes</taxon>
        <taxon>Micromonosporales</taxon>
        <taxon>Micromonosporaceae</taxon>
        <taxon>Micromonospora</taxon>
    </lineage>
</organism>
<dbReference type="InterPro" id="IPR011701">
    <property type="entry name" value="MFS"/>
</dbReference>
<evidence type="ECO:0000313" key="7">
    <source>
        <dbReference type="EMBL" id="MBB4961165.1"/>
    </source>
</evidence>
<dbReference type="SUPFAM" id="SSF103473">
    <property type="entry name" value="MFS general substrate transporter"/>
    <property type="match status" value="1"/>
</dbReference>
<feature type="transmembrane region" description="Helical" evidence="6">
    <location>
        <begin position="59"/>
        <end position="79"/>
    </location>
</feature>
<dbReference type="GO" id="GO:0022857">
    <property type="term" value="F:transmembrane transporter activity"/>
    <property type="evidence" value="ECO:0007669"/>
    <property type="project" value="InterPro"/>
</dbReference>
<name>A0A7W7SUD4_9ACTN</name>
<keyword evidence="5 6" id="KW-0472">Membrane</keyword>
<keyword evidence="8" id="KW-1185">Reference proteome</keyword>
<dbReference type="PANTHER" id="PTHR23513">
    <property type="entry name" value="INTEGRAL MEMBRANE EFFLUX PROTEIN-RELATED"/>
    <property type="match status" value="1"/>
</dbReference>
<reference evidence="7 8" key="1">
    <citation type="submission" date="2020-08" db="EMBL/GenBank/DDBJ databases">
        <title>Sequencing the genomes of 1000 actinobacteria strains.</title>
        <authorList>
            <person name="Klenk H.-P."/>
        </authorList>
    </citation>
    <scope>NUCLEOTIDE SEQUENCE [LARGE SCALE GENOMIC DNA]</scope>
    <source>
        <strain evidence="7 8">DSM 45886</strain>
    </source>
</reference>
<keyword evidence="2" id="KW-1003">Cell membrane</keyword>
<evidence type="ECO:0000256" key="2">
    <source>
        <dbReference type="ARBA" id="ARBA00022475"/>
    </source>
</evidence>
<dbReference type="Pfam" id="PF07690">
    <property type="entry name" value="MFS_1"/>
    <property type="match status" value="1"/>
</dbReference>
<evidence type="ECO:0000256" key="5">
    <source>
        <dbReference type="ARBA" id="ARBA00023136"/>
    </source>
</evidence>
<keyword evidence="4 6" id="KW-1133">Transmembrane helix</keyword>
<dbReference type="AlphaFoldDB" id="A0A7W7SUD4"/>
<keyword evidence="3 6" id="KW-0812">Transmembrane</keyword>
<accession>A0A7W7SUD4</accession>
<evidence type="ECO:0000256" key="1">
    <source>
        <dbReference type="ARBA" id="ARBA00004651"/>
    </source>
</evidence>
<dbReference type="GO" id="GO:0005886">
    <property type="term" value="C:plasma membrane"/>
    <property type="evidence" value="ECO:0007669"/>
    <property type="project" value="UniProtKB-SubCell"/>
</dbReference>